<dbReference type="KEGG" id="goe:108863906"/>
<comment type="subcellular location">
    <subcellularLocation>
        <location evidence="1">Membrane</location>
        <topology evidence="1">Multi-pass membrane protein</topology>
    </subcellularLocation>
</comment>
<dbReference type="InterPro" id="IPR039859">
    <property type="entry name" value="PFA4/ZDH16/20/ERF2-like"/>
</dbReference>
<evidence type="ECO:0000256" key="1">
    <source>
        <dbReference type="ARBA" id="ARBA00004141"/>
    </source>
</evidence>
<organism evidence="9 10">
    <name type="scientific">Galendromus occidentalis</name>
    <name type="common">western predatory mite</name>
    <dbReference type="NCBI Taxonomy" id="34638"/>
    <lineage>
        <taxon>Eukaryota</taxon>
        <taxon>Metazoa</taxon>
        <taxon>Ecdysozoa</taxon>
        <taxon>Arthropoda</taxon>
        <taxon>Chelicerata</taxon>
        <taxon>Arachnida</taxon>
        <taxon>Acari</taxon>
        <taxon>Parasitiformes</taxon>
        <taxon>Mesostigmata</taxon>
        <taxon>Gamasina</taxon>
        <taxon>Phytoseioidea</taxon>
        <taxon>Phytoseiidae</taxon>
        <taxon>Typhlodrominae</taxon>
        <taxon>Galendromus</taxon>
    </lineage>
</organism>
<comment type="similarity">
    <text evidence="7">Belongs to the DHHC palmitoyltransferase family.</text>
</comment>
<evidence type="ECO:0000259" key="8">
    <source>
        <dbReference type="Pfam" id="PF01529"/>
    </source>
</evidence>
<keyword evidence="6 7" id="KW-0012">Acyltransferase</keyword>
<feature type="transmembrane region" description="Helical" evidence="7">
    <location>
        <begin position="58"/>
        <end position="78"/>
    </location>
</feature>
<evidence type="ECO:0000256" key="5">
    <source>
        <dbReference type="ARBA" id="ARBA00023136"/>
    </source>
</evidence>
<evidence type="ECO:0000256" key="3">
    <source>
        <dbReference type="ARBA" id="ARBA00022692"/>
    </source>
</evidence>
<protein>
    <recommendedName>
        <fullName evidence="7">Palmitoyltransferase</fullName>
        <ecNumber evidence="7">2.3.1.225</ecNumber>
    </recommendedName>
</protein>
<dbReference type="RefSeq" id="XP_018494101.1">
    <property type="nucleotide sequence ID" value="XM_018638585.1"/>
</dbReference>
<dbReference type="AlphaFoldDB" id="A0AAJ7L4G2"/>
<dbReference type="Proteomes" id="UP000694867">
    <property type="component" value="Unplaced"/>
</dbReference>
<feature type="transmembrane region" description="Helical" evidence="7">
    <location>
        <begin position="229"/>
        <end position="248"/>
    </location>
</feature>
<evidence type="ECO:0000256" key="4">
    <source>
        <dbReference type="ARBA" id="ARBA00022989"/>
    </source>
</evidence>
<evidence type="ECO:0000313" key="9">
    <source>
        <dbReference type="Proteomes" id="UP000694867"/>
    </source>
</evidence>
<keyword evidence="2 7" id="KW-0808">Transferase</keyword>
<name>A0AAJ7L4G2_9ACAR</name>
<comment type="catalytic activity">
    <reaction evidence="7">
        <text>L-cysteinyl-[protein] + hexadecanoyl-CoA = S-hexadecanoyl-L-cysteinyl-[protein] + CoA</text>
        <dbReference type="Rhea" id="RHEA:36683"/>
        <dbReference type="Rhea" id="RHEA-COMP:10131"/>
        <dbReference type="Rhea" id="RHEA-COMP:11032"/>
        <dbReference type="ChEBI" id="CHEBI:29950"/>
        <dbReference type="ChEBI" id="CHEBI:57287"/>
        <dbReference type="ChEBI" id="CHEBI:57379"/>
        <dbReference type="ChEBI" id="CHEBI:74151"/>
        <dbReference type="EC" id="2.3.1.225"/>
    </reaction>
</comment>
<reference evidence="10" key="1">
    <citation type="submission" date="2025-08" db="UniProtKB">
        <authorList>
            <consortium name="RefSeq"/>
        </authorList>
    </citation>
    <scope>IDENTIFICATION</scope>
</reference>
<keyword evidence="5 7" id="KW-0472">Membrane</keyword>
<comment type="domain">
    <text evidence="7">The DHHC domain is required for palmitoyltransferase activity.</text>
</comment>
<accession>A0AAJ7L4G2</accession>
<dbReference type="GeneID" id="108863906"/>
<dbReference type="GO" id="GO:0016020">
    <property type="term" value="C:membrane"/>
    <property type="evidence" value="ECO:0007669"/>
    <property type="project" value="UniProtKB-SubCell"/>
</dbReference>
<proteinExistence type="inferred from homology"/>
<feature type="transmembrane region" description="Helical" evidence="7">
    <location>
        <begin position="174"/>
        <end position="197"/>
    </location>
</feature>
<keyword evidence="4 7" id="KW-1133">Transmembrane helix</keyword>
<dbReference type="InterPro" id="IPR001594">
    <property type="entry name" value="Palmitoyltrfase_DHHC"/>
</dbReference>
<evidence type="ECO:0000256" key="2">
    <source>
        <dbReference type="ARBA" id="ARBA00022679"/>
    </source>
</evidence>
<keyword evidence="9" id="KW-1185">Reference proteome</keyword>
<dbReference type="GO" id="GO:0019706">
    <property type="term" value="F:protein-cysteine S-palmitoyltransferase activity"/>
    <property type="evidence" value="ECO:0007669"/>
    <property type="project" value="UniProtKB-EC"/>
</dbReference>
<dbReference type="Pfam" id="PF01529">
    <property type="entry name" value="DHHC"/>
    <property type="match status" value="1"/>
</dbReference>
<feature type="domain" description="Palmitoyltransferase DHHC" evidence="8">
    <location>
        <begin position="127"/>
        <end position="266"/>
    </location>
</feature>
<gene>
    <name evidence="10" type="primary">LOC108863906</name>
</gene>
<evidence type="ECO:0000256" key="7">
    <source>
        <dbReference type="RuleBase" id="RU079119"/>
    </source>
</evidence>
<evidence type="ECO:0000256" key="6">
    <source>
        <dbReference type="ARBA" id="ARBA00023315"/>
    </source>
</evidence>
<dbReference type="PANTHER" id="PTHR12246">
    <property type="entry name" value="PALMITOYLTRANSFERASE ZDHHC16"/>
    <property type="match status" value="1"/>
</dbReference>
<keyword evidence="3 7" id="KW-0812">Transmembrane</keyword>
<sequence length="338" mass="39104">MVESLFAGRSPRAWYRLVRYTIISLVYNVQVDSNYIVDTLLNPVIFPLDNLTASLGPYLVALVVVLLSSVILISYVLGIEWYLRKELHKTLALAFVIGHYLQVCVWTHFYKGVVTDPGHPTVSDPTNADVCKRCVFPKPPRTHHCSVCKRCVLRMDHHCPWLNNCVGLNTHRHFYLFSFFTLLGCIFIAIFGLPVFFEFLFVSRDEKYFASVPKTYLGKWVVSEAYGRIVWYTFSMVLSIGLCVFGVFCWHTSLIVANETCVENKQNSYERKRFSKLNMRYRNPYDRGVLKNLSEVLLHDDQKSLWWILVPFHLSPDSWLARMAHKIFGRAAKTGKIV</sequence>
<dbReference type="EC" id="2.3.1.225" evidence="7"/>
<evidence type="ECO:0000313" key="10">
    <source>
        <dbReference type="RefSeq" id="XP_018494101.1"/>
    </source>
</evidence>
<dbReference type="PROSITE" id="PS50216">
    <property type="entry name" value="DHHC"/>
    <property type="match status" value="1"/>
</dbReference>